<evidence type="ECO:0000256" key="1">
    <source>
        <dbReference type="ARBA" id="ARBA00004141"/>
    </source>
</evidence>
<dbReference type="GO" id="GO:0016020">
    <property type="term" value="C:membrane"/>
    <property type="evidence" value="ECO:0007669"/>
    <property type="project" value="UniProtKB-SubCell"/>
</dbReference>
<evidence type="ECO:0000313" key="8">
    <source>
        <dbReference type="EMBL" id="AWU78354.1"/>
    </source>
</evidence>
<reference evidence="9" key="2">
    <citation type="submission" date="2014-08" db="EMBL/GenBank/DDBJ databases">
        <title>Exploiting Issatchenkia orientalis SD108 for Succinic Acid Production.</title>
        <authorList>
            <person name="Xiao H."/>
            <person name="Shao Z."/>
            <person name="Jiang Y."/>
            <person name="Dole S."/>
            <person name="Zhao H."/>
        </authorList>
    </citation>
    <scope>NUCLEOTIDE SEQUENCE [LARGE SCALE GENOMIC DNA]</scope>
    <source>
        <strain evidence="9">SD108</strain>
    </source>
</reference>
<dbReference type="GO" id="GO:0038023">
    <property type="term" value="F:signaling receptor activity"/>
    <property type="evidence" value="ECO:0007669"/>
    <property type="project" value="TreeGrafter"/>
</dbReference>
<dbReference type="EMBL" id="CP028777">
    <property type="protein sequence ID" value="AWU78354.1"/>
    <property type="molecule type" value="Genomic_DNA"/>
</dbReference>
<organism evidence="9 11">
    <name type="scientific">Pichia kudriavzevii</name>
    <name type="common">Yeast</name>
    <name type="synonym">Issatchenkia orientalis</name>
    <dbReference type="NCBI Taxonomy" id="4909"/>
    <lineage>
        <taxon>Eukaryota</taxon>
        <taxon>Fungi</taxon>
        <taxon>Dikarya</taxon>
        <taxon>Ascomycota</taxon>
        <taxon>Saccharomycotina</taxon>
        <taxon>Pichiomycetes</taxon>
        <taxon>Pichiales</taxon>
        <taxon>Pichiaceae</taxon>
        <taxon>Pichia</taxon>
    </lineage>
</organism>
<dbReference type="RefSeq" id="XP_029323830.1">
    <property type="nucleotide sequence ID" value="XM_029467970.1"/>
</dbReference>
<dbReference type="STRING" id="4909.A0A099NUV6"/>
<evidence type="ECO:0000313" key="10">
    <source>
        <dbReference type="EMBL" id="OUT21848.1"/>
    </source>
</evidence>
<feature type="compositionally biased region" description="Polar residues" evidence="6">
    <location>
        <begin position="13"/>
        <end position="25"/>
    </location>
</feature>
<dbReference type="GO" id="GO:0006882">
    <property type="term" value="P:intracellular zinc ion homeostasis"/>
    <property type="evidence" value="ECO:0007669"/>
    <property type="project" value="TreeGrafter"/>
</dbReference>
<dbReference type="OrthoDB" id="5585746at2759"/>
<comment type="subcellular location">
    <subcellularLocation>
        <location evidence="1">Membrane</location>
        <topology evidence="1">Multi-pass membrane protein</topology>
    </subcellularLocation>
</comment>
<reference evidence="8 13" key="4">
    <citation type="submission" date="2018-06" db="EMBL/GenBank/DDBJ databases">
        <title>Population genomics shows no distinction between pathogenic Candida krusei and environmental Pichia kudriavzevii: One species, four names.</title>
        <authorList>
            <person name="Douglass A.P."/>
            <person name="Offei B."/>
            <person name="Braun-Galleani S."/>
            <person name="Coughlan A.Y."/>
            <person name="Martos A."/>
            <person name="Ortiz-Merino R.A."/>
            <person name="Byrne K.P."/>
            <person name="Wolfe K.H."/>
        </authorList>
    </citation>
    <scope>NUCLEOTIDE SEQUENCE [LARGE SCALE GENOMIC DNA]</scope>
    <source>
        <strain evidence="8 13">CBS573</strain>
    </source>
</reference>
<evidence type="ECO:0008006" key="14">
    <source>
        <dbReference type="Google" id="ProtNLM"/>
    </source>
</evidence>
<feature type="transmembrane region" description="Helical" evidence="7">
    <location>
        <begin position="330"/>
        <end position="348"/>
    </location>
</feature>
<dbReference type="Pfam" id="PF03006">
    <property type="entry name" value="HlyIII"/>
    <property type="match status" value="1"/>
</dbReference>
<dbReference type="GO" id="GO:0046872">
    <property type="term" value="F:metal ion binding"/>
    <property type="evidence" value="ECO:0007669"/>
    <property type="project" value="UniProtKB-KW"/>
</dbReference>
<dbReference type="GeneID" id="40386213"/>
<dbReference type="EMBL" id="JQFK01000061">
    <property type="protein sequence ID" value="KGK36618.1"/>
    <property type="molecule type" value="Genomic_DNA"/>
</dbReference>
<keyword evidence="2 7" id="KW-0812">Transmembrane</keyword>
<feature type="transmembrane region" description="Helical" evidence="7">
    <location>
        <begin position="392"/>
        <end position="417"/>
    </location>
</feature>
<name>A0A099NUV6_PICKU</name>
<reference evidence="11" key="1">
    <citation type="journal article" date="2014" name="Microb. Cell Fact.">
        <title>Exploiting Issatchenkia orientalis SD108 for succinic acid production.</title>
        <authorList>
            <person name="Xiao H."/>
            <person name="Shao Z."/>
            <person name="Jiang Y."/>
            <person name="Dole S."/>
            <person name="Zhao H."/>
        </authorList>
    </citation>
    <scope>NUCLEOTIDE SEQUENCE [LARGE SCALE GENOMIC DNA]</scope>
    <source>
        <strain evidence="11">SD108</strain>
    </source>
</reference>
<feature type="transmembrane region" description="Helical" evidence="7">
    <location>
        <begin position="258"/>
        <end position="276"/>
    </location>
</feature>
<keyword evidence="4 7" id="KW-0472">Membrane</keyword>
<evidence type="ECO:0000256" key="6">
    <source>
        <dbReference type="SAM" id="MobiDB-lite"/>
    </source>
</evidence>
<keyword evidence="5" id="KW-0862">Zinc</keyword>
<dbReference type="Proteomes" id="UP000029867">
    <property type="component" value="Unassembled WGS sequence"/>
</dbReference>
<dbReference type="AlphaFoldDB" id="A0A099NUV6"/>
<protein>
    <recommendedName>
        <fullName evidence="14">ADIPOR-like receptor IZH3</fullName>
    </recommendedName>
</protein>
<dbReference type="InterPro" id="IPR004254">
    <property type="entry name" value="AdipoR/HlyIII-related"/>
</dbReference>
<evidence type="ECO:0000313" key="13">
    <source>
        <dbReference type="Proteomes" id="UP000249293"/>
    </source>
</evidence>
<evidence type="ECO:0000256" key="4">
    <source>
        <dbReference type="ARBA" id="ARBA00023136"/>
    </source>
</evidence>
<dbReference type="KEGG" id="pkz:C5L36_0E04090"/>
<dbReference type="HOGENOM" id="CLU_025943_0_1_1"/>
<evidence type="ECO:0000313" key="11">
    <source>
        <dbReference type="Proteomes" id="UP000029867"/>
    </source>
</evidence>
<sequence length="532" mass="61828">MDSGVLKNRNEKSTPISRDNNASTESTHEIKPDDVIIKSNPDVERLEMMEKLVLTKIDKLLGKFELKLSNMEKYLEQSAVDVENTASTILSYTPSYSNLVSTLKSIKGYLQKNQQHSLHPLTKIIDDYYEQEKQPKGEDKKHSLDEKAHSTLANSTQTFQEYKQQLFYAIQVLNARLTDFEKHHNLPPLNTHPSERLIALKETLYNYDVALTTSKKRHLTFYELPFQWRENKYIIYGYRFATSHFSAMTSWLHWHNETVNIWTHLLGSAYMVYLGLVHFPQSEHFQTYAASLSDKAVMYLFISSSIICMMFSVFWHSYANIGFVTTRSKFACFDYSGIVILISSSIISTEHISLKGHLKLKLLFMGFSSIAGIVGIIMAWHPYFDRPESRILRILFFISLSFLGVVAFSCSCFFHSIQYCLNLFFPLLFSFVWYLSGVVFYGSFFPECCRTDVEVDNFEISDETIMQLDREGKFLEYLHKQPVKTCNHGITSLWWIDWIGNSHNLWHLFVIGGVLGHYKALLDMFKYGYEHQ</sequence>
<accession>A0A099NUV6</accession>
<feature type="transmembrane region" description="Helical" evidence="7">
    <location>
        <begin position="423"/>
        <end position="444"/>
    </location>
</feature>
<evidence type="ECO:0000313" key="9">
    <source>
        <dbReference type="EMBL" id="KGK36618.1"/>
    </source>
</evidence>
<gene>
    <name evidence="8" type="ORF">C5L36_0E04090</name>
    <name evidence="10" type="ORF">CAS74_002827</name>
    <name evidence="9" type="ORF">JL09_g4238</name>
</gene>
<feature type="region of interest" description="Disordered" evidence="6">
    <location>
        <begin position="1"/>
        <end position="34"/>
    </location>
</feature>
<dbReference type="VEuPathDB" id="FungiDB:C5L36_0E04090"/>
<evidence type="ECO:0000256" key="3">
    <source>
        <dbReference type="ARBA" id="ARBA00022989"/>
    </source>
</evidence>
<evidence type="ECO:0000256" key="2">
    <source>
        <dbReference type="ARBA" id="ARBA00022692"/>
    </source>
</evidence>
<keyword evidence="3 7" id="KW-1133">Transmembrane helix</keyword>
<dbReference type="EMBL" id="NHMM01000004">
    <property type="protein sequence ID" value="OUT21848.1"/>
    <property type="molecule type" value="Genomic_DNA"/>
</dbReference>
<dbReference type="Proteomes" id="UP000249293">
    <property type="component" value="Chromosome 5"/>
</dbReference>
<feature type="transmembrane region" description="Helical" evidence="7">
    <location>
        <begin position="296"/>
        <end position="318"/>
    </location>
</feature>
<reference evidence="10 12" key="3">
    <citation type="submission" date="2017-05" db="EMBL/GenBank/DDBJ databases">
        <title>The Genome Sequence of Candida krusei Ckrusei653.</title>
        <authorList>
            <person name="Cuomo C."/>
            <person name="Forche A."/>
            <person name="Young S."/>
            <person name="Abouelleil A."/>
            <person name="Cao P."/>
            <person name="Chapman S."/>
            <person name="Cusick C."/>
            <person name="Shea T."/>
            <person name="Nusbaum C."/>
            <person name="Birren B."/>
        </authorList>
    </citation>
    <scope>NUCLEOTIDE SEQUENCE [LARGE SCALE GENOMIC DNA]</scope>
    <source>
        <strain evidence="10 12">Ckrusei653</strain>
    </source>
</reference>
<evidence type="ECO:0000256" key="5">
    <source>
        <dbReference type="PIRSR" id="PIRSR604254-1"/>
    </source>
</evidence>
<keyword evidence="13" id="KW-1185">Reference proteome</keyword>
<evidence type="ECO:0000256" key="7">
    <source>
        <dbReference type="SAM" id="Phobius"/>
    </source>
</evidence>
<evidence type="ECO:0000313" key="12">
    <source>
        <dbReference type="Proteomes" id="UP000195871"/>
    </source>
</evidence>
<dbReference type="eggNOG" id="KOG0748">
    <property type="taxonomic scope" value="Eukaryota"/>
</dbReference>
<feature type="binding site" evidence="5">
    <location>
        <position position="316"/>
    </location>
    <ligand>
        <name>Zn(2+)</name>
        <dbReference type="ChEBI" id="CHEBI:29105"/>
    </ligand>
</feature>
<dbReference type="PANTHER" id="PTHR20855">
    <property type="entry name" value="ADIPOR/PROGESTIN RECEPTOR-RELATED"/>
    <property type="match status" value="1"/>
</dbReference>
<dbReference type="Proteomes" id="UP000195871">
    <property type="component" value="Unassembled WGS sequence"/>
</dbReference>
<dbReference type="PANTHER" id="PTHR20855:SF97">
    <property type="entry name" value="ADIPOR-LIKE RECEPTOR IZH3-RELATED"/>
    <property type="match status" value="1"/>
</dbReference>
<keyword evidence="5" id="KW-0479">Metal-binding</keyword>
<proteinExistence type="predicted"/>
<feature type="transmembrane region" description="Helical" evidence="7">
    <location>
        <begin position="360"/>
        <end position="380"/>
    </location>
</feature>